<evidence type="ECO:0000256" key="1">
    <source>
        <dbReference type="SAM" id="MobiDB-lite"/>
    </source>
</evidence>
<dbReference type="PANTHER" id="PTHR34070:SF1">
    <property type="entry name" value="DNA ALKYLATION REPAIR PROTEIN"/>
    <property type="match status" value="1"/>
</dbReference>
<name>A0ABS1KLA5_9BACT</name>
<gene>
    <name evidence="2" type="ORF">JI741_02275</name>
</gene>
<feature type="compositionally biased region" description="Low complexity" evidence="1">
    <location>
        <begin position="1"/>
        <end position="16"/>
    </location>
</feature>
<dbReference type="Proteomes" id="UP000613030">
    <property type="component" value="Unassembled WGS sequence"/>
</dbReference>
<sequence>MAKQPAKKTATSPKKTTAAKKTGKNISSPPLFTAAAFMDRLETLRSMSERKKVQGFFKSGEGEYGDGDEFMGVKMGQLFALAKEFIDMTPAEIETLLESHLHEARAGAVSIMDFQARSKKITTTRRKELFDLYINRHDRINNWDLVDRSAPYVVGGYLADKPRAILYKLARSKNMWERRTAIVATFFFIRQGDVNDTFKIGALLVHDKEDLVQKAAGGWVRHAGTKDPKQLLTFLDKHAAAMPRTALRYAIEHLDKKKREHYMSLGKPKTKST</sequence>
<dbReference type="RefSeq" id="WP_202006986.1">
    <property type="nucleotide sequence ID" value="NZ_JAERRB010000001.1"/>
</dbReference>
<dbReference type="EMBL" id="JAERRB010000001">
    <property type="protein sequence ID" value="MBL0740022.1"/>
    <property type="molecule type" value="Genomic_DNA"/>
</dbReference>
<dbReference type="InterPro" id="IPR014825">
    <property type="entry name" value="DNA_alkylation"/>
</dbReference>
<keyword evidence="3" id="KW-1185">Reference proteome</keyword>
<dbReference type="SUPFAM" id="SSF48371">
    <property type="entry name" value="ARM repeat"/>
    <property type="match status" value="1"/>
</dbReference>
<comment type="caution">
    <text evidence="2">The sequence shown here is derived from an EMBL/GenBank/DDBJ whole genome shotgun (WGS) entry which is preliminary data.</text>
</comment>
<evidence type="ECO:0000313" key="3">
    <source>
        <dbReference type="Proteomes" id="UP000613030"/>
    </source>
</evidence>
<dbReference type="Gene3D" id="1.25.10.90">
    <property type="match status" value="1"/>
</dbReference>
<feature type="region of interest" description="Disordered" evidence="1">
    <location>
        <begin position="1"/>
        <end position="26"/>
    </location>
</feature>
<evidence type="ECO:0000313" key="2">
    <source>
        <dbReference type="EMBL" id="MBL0740022.1"/>
    </source>
</evidence>
<organism evidence="2 3">
    <name type="scientific">Chryseolinea lacunae</name>
    <dbReference type="NCBI Taxonomy" id="2801331"/>
    <lineage>
        <taxon>Bacteria</taxon>
        <taxon>Pseudomonadati</taxon>
        <taxon>Bacteroidota</taxon>
        <taxon>Cytophagia</taxon>
        <taxon>Cytophagales</taxon>
        <taxon>Fulvivirgaceae</taxon>
        <taxon>Chryseolinea</taxon>
    </lineage>
</organism>
<dbReference type="CDD" id="cd06561">
    <property type="entry name" value="AlkD_like"/>
    <property type="match status" value="1"/>
</dbReference>
<dbReference type="PANTHER" id="PTHR34070">
    <property type="entry name" value="ARMADILLO-TYPE FOLD"/>
    <property type="match status" value="1"/>
</dbReference>
<reference evidence="2 3" key="1">
    <citation type="submission" date="2021-01" db="EMBL/GenBank/DDBJ databases">
        <title>Chryseolinea sp. Jin1 Genome sequencing and assembly.</title>
        <authorList>
            <person name="Kim I."/>
        </authorList>
    </citation>
    <scope>NUCLEOTIDE SEQUENCE [LARGE SCALE GENOMIC DNA]</scope>
    <source>
        <strain evidence="2 3">Jin1</strain>
    </source>
</reference>
<proteinExistence type="predicted"/>
<dbReference type="Pfam" id="PF08713">
    <property type="entry name" value="DNA_alkylation"/>
    <property type="match status" value="1"/>
</dbReference>
<accession>A0ABS1KLA5</accession>
<dbReference type="InterPro" id="IPR016024">
    <property type="entry name" value="ARM-type_fold"/>
</dbReference>
<protein>
    <submittedName>
        <fullName evidence="2">DNA alkylation repair protein</fullName>
    </submittedName>
</protein>